<name>A0A9P9AFV5_9HYPO</name>
<keyword evidence="4" id="KW-1185">Reference proteome</keyword>
<dbReference type="GO" id="GO:0005525">
    <property type="term" value="F:GTP binding"/>
    <property type="evidence" value="ECO:0007669"/>
    <property type="project" value="UniProtKB-KW"/>
</dbReference>
<dbReference type="AlphaFoldDB" id="A0A9P9AFV5"/>
<accession>A0A9P9AFV5</accession>
<dbReference type="SMART" id="SM00173">
    <property type="entry name" value="RAS"/>
    <property type="match status" value="1"/>
</dbReference>
<dbReference type="EMBL" id="JAGPYM010000039">
    <property type="protein sequence ID" value="KAH6874391.1"/>
    <property type="molecule type" value="Genomic_DNA"/>
</dbReference>
<dbReference type="GO" id="GO:0007165">
    <property type="term" value="P:signal transduction"/>
    <property type="evidence" value="ECO:0007669"/>
    <property type="project" value="InterPro"/>
</dbReference>
<dbReference type="OrthoDB" id="5976022at2759"/>
<proteinExistence type="predicted"/>
<evidence type="ECO:0000256" key="1">
    <source>
        <dbReference type="ARBA" id="ARBA00022741"/>
    </source>
</evidence>
<dbReference type="PROSITE" id="PS51420">
    <property type="entry name" value="RHO"/>
    <property type="match status" value="1"/>
</dbReference>
<dbReference type="GO" id="GO:0003924">
    <property type="term" value="F:GTPase activity"/>
    <property type="evidence" value="ECO:0007669"/>
    <property type="project" value="InterPro"/>
</dbReference>
<dbReference type="InterPro" id="IPR001806">
    <property type="entry name" value="Small_GTPase"/>
</dbReference>
<dbReference type="Gene3D" id="3.40.50.300">
    <property type="entry name" value="P-loop containing nucleotide triphosphate hydrolases"/>
    <property type="match status" value="1"/>
</dbReference>
<dbReference type="SMART" id="SM00174">
    <property type="entry name" value="RHO"/>
    <property type="match status" value="1"/>
</dbReference>
<gene>
    <name evidence="3" type="ORF">B0T10DRAFT_532964</name>
</gene>
<dbReference type="Pfam" id="PF00071">
    <property type="entry name" value="Ras"/>
    <property type="match status" value="2"/>
</dbReference>
<keyword evidence="1" id="KW-0547">Nucleotide-binding</keyword>
<protein>
    <submittedName>
        <fullName evidence="3">Ras-2 protein</fullName>
    </submittedName>
</protein>
<sequence length="237" mass="26137">MAGRIVTWKIVVAGEGGVGKTSTVVQACQSHFVDTYDPTLEDCHTRPLIVDGQPCVADFLDTAGEETYSALRDQWYRDADAIMILYSISSRSSFNRVKRFNDAILAARAQPQHPVRSGCKPLSPAGHDLWKIPPRILVGNKDDQEDTYREVSFQEGEALARELGIGFVESSATNAEKTMKPVHDLVQEFGSSCGGRRCCRGTEGFRASEGRRALQEHSQEDQGIRFVFASRLTSIGP</sequence>
<dbReference type="GO" id="GO:0016020">
    <property type="term" value="C:membrane"/>
    <property type="evidence" value="ECO:0007669"/>
    <property type="project" value="InterPro"/>
</dbReference>
<comment type="caution">
    <text evidence="3">The sequence shown here is derived from an EMBL/GenBank/DDBJ whole genome shotgun (WGS) entry which is preliminary data.</text>
</comment>
<keyword evidence="2" id="KW-0342">GTP-binding</keyword>
<dbReference type="SMART" id="SM00175">
    <property type="entry name" value="RAB"/>
    <property type="match status" value="1"/>
</dbReference>
<dbReference type="InterPro" id="IPR020849">
    <property type="entry name" value="Small_GTPase_Ras-type"/>
</dbReference>
<dbReference type="InterPro" id="IPR027417">
    <property type="entry name" value="P-loop_NTPase"/>
</dbReference>
<dbReference type="Proteomes" id="UP000777438">
    <property type="component" value="Unassembled WGS sequence"/>
</dbReference>
<dbReference type="PROSITE" id="PS51419">
    <property type="entry name" value="RAB"/>
    <property type="match status" value="1"/>
</dbReference>
<reference evidence="3 4" key="1">
    <citation type="journal article" date="2021" name="Nat. Commun.">
        <title>Genetic determinants of endophytism in the Arabidopsis root mycobiome.</title>
        <authorList>
            <person name="Mesny F."/>
            <person name="Miyauchi S."/>
            <person name="Thiergart T."/>
            <person name="Pickel B."/>
            <person name="Atanasova L."/>
            <person name="Karlsson M."/>
            <person name="Huettel B."/>
            <person name="Barry K.W."/>
            <person name="Haridas S."/>
            <person name="Chen C."/>
            <person name="Bauer D."/>
            <person name="Andreopoulos W."/>
            <person name="Pangilinan J."/>
            <person name="LaButti K."/>
            <person name="Riley R."/>
            <person name="Lipzen A."/>
            <person name="Clum A."/>
            <person name="Drula E."/>
            <person name="Henrissat B."/>
            <person name="Kohler A."/>
            <person name="Grigoriev I.V."/>
            <person name="Martin F.M."/>
            <person name="Hacquard S."/>
        </authorList>
    </citation>
    <scope>NUCLEOTIDE SEQUENCE [LARGE SCALE GENOMIC DNA]</scope>
    <source>
        <strain evidence="3 4">MPI-CAGE-CH-0241</strain>
    </source>
</reference>
<dbReference type="PROSITE" id="PS51421">
    <property type="entry name" value="RAS"/>
    <property type="match status" value="1"/>
</dbReference>
<evidence type="ECO:0000256" key="2">
    <source>
        <dbReference type="ARBA" id="ARBA00023134"/>
    </source>
</evidence>
<organism evidence="3 4">
    <name type="scientific">Thelonectria olida</name>
    <dbReference type="NCBI Taxonomy" id="1576542"/>
    <lineage>
        <taxon>Eukaryota</taxon>
        <taxon>Fungi</taxon>
        <taxon>Dikarya</taxon>
        <taxon>Ascomycota</taxon>
        <taxon>Pezizomycotina</taxon>
        <taxon>Sordariomycetes</taxon>
        <taxon>Hypocreomycetidae</taxon>
        <taxon>Hypocreales</taxon>
        <taxon>Nectriaceae</taxon>
        <taxon>Thelonectria</taxon>
    </lineage>
</organism>
<dbReference type="PRINTS" id="PR00449">
    <property type="entry name" value="RASTRNSFRMNG"/>
</dbReference>
<dbReference type="PANTHER" id="PTHR24070">
    <property type="entry name" value="RAS, DI-RAS, AND RHEB FAMILY MEMBERS OF SMALL GTPASE SUPERFAMILY"/>
    <property type="match status" value="1"/>
</dbReference>
<dbReference type="SUPFAM" id="SSF52540">
    <property type="entry name" value="P-loop containing nucleoside triphosphate hydrolases"/>
    <property type="match status" value="1"/>
</dbReference>
<evidence type="ECO:0000313" key="3">
    <source>
        <dbReference type="EMBL" id="KAH6874391.1"/>
    </source>
</evidence>
<evidence type="ECO:0000313" key="4">
    <source>
        <dbReference type="Proteomes" id="UP000777438"/>
    </source>
</evidence>